<reference evidence="1" key="1">
    <citation type="journal article" date="2019" name="Sci. Rep.">
        <title>Draft genome of Tanacetum cinerariifolium, the natural source of mosquito coil.</title>
        <authorList>
            <person name="Yamashiro T."/>
            <person name="Shiraishi A."/>
            <person name="Satake H."/>
            <person name="Nakayama K."/>
        </authorList>
    </citation>
    <scope>NUCLEOTIDE SEQUENCE</scope>
</reference>
<proteinExistence type="predicted"/>
<dbReference type="EMBL" id="BKCJ010007316">
    <property type="protein sequence ID" value="GEU76623.1"/>
    <property type="molecule type" value="Genomic_DNA"/>
</dbReference>
<evidence type="ECO:0000313" key="1">
    <source>
        <dbReference type="EMBL" id="GEU76623.1"/>
    </source>
</evidence>
<protein>
    <submittedName>
        <fullName evidence="1">Succinate--CoA ligase [ADP-forming] subunit beta, mitochondrial</fullName>
    </submittedName>
</protein>
<keyword evidence="1" id="KW-0436">Ligase</keyword>
<dbReference type="GO" id="GO:0016874">
    <property type="term" value="F:ligase activity"/>
    <property type="evidence" value="ECO:0007669"/>
    <property type="project" value="UniProtKB-KW"/>
</dbReference>
<accession>A0A6L2MRL1</accession>
<organism evidence="1">
    <name type="scientific">Tanacetum cinerariifolium</name>
    <name type="common">Dalmatian daisy</name>
    <name type="synonym">Chrysanthemum cinerariifolium</name>
    <dbReference type="NCBI Taxonomy" id="118510"/>
    <lineage>
        <taxon>Eukaryota</taxon>
        <taxon>Viridiplantae</taxon>
        <taxon>Streptophyta</taxon>
        <taxon>Embryophyta</taxon>
        <taxon>Tracheophyta</taxon>
        <taxon>Spermatophyta</taxon>
        <taxon>Magnoliopsida</taxon>
        <taxon>eudicotyledons</taxon>
        <taxon>Gunneridae</taxon>
        <taxon>Pentapetalae</taxon>
        <taxon>asterids</taxon>
        <taxon>campanulids</taxon>
        <taxon>Asterales</taxon>
        <taxon>Asteraceae</taxon>
        <taxon>Asteroideae</taxon>
        <taxon>Anthemideae</taxon>
        <taxon>Anthemidinae</taxon>
        <taxon>Tanacetum</taxon>
    </lineage>
</organism>
<sequence length="76" mass="8810">MNPIAEASDNRLALVVADAKLNFDDNTAYRQRETFALRDPTQEDSYELWNMWCSLCCSFYNGIYDVRGINRITVHS</sequence>
<dbReference type="Gene3D" id="3.30.470.20">
    <property type="entry name" value="ATP-grasp fold, B domain"/>
    <property type="match status" value="1"/>
</dbReference>
<gene>
    <name evidence="1" type="ORF">Tci_048601</name>
</gene>
<comment type="caution">
    <text evidence="1">The sequence shown here is derived from an EMBL/GenBank/DDBJ whole genome shotgun (WGS) entry which is preliminary data.</text>
</comment>
<dbReference type="SUPFAM" id="SSF56059">
    <property type="entry name" value="Glutathione synthetase ATP-binding domain-like"/>
    <property type="match status" value="1"/>
</dbReference>
<name>A0A6L2MRL1_TANCI</name>
<dbReference type="AlphaFoldDB" id="A0A6L2MRL1"/>